<dbReference type="Pfam" id="PF09299">
    <property type="entry name" value="Mu-transpos_C"/>
    <property type="match status" value="1"/>
</dbReference>
<dbReference type="InterPro" id="IPR001584">
    <property type="entry name" value="Integrase_cat-core"/>
</dbReference>
<evidence type="ECO:0000259" key="1">
    <source>
        <dbReference type="PROSITE" id="PS50994"/>
    </source>
</evidence>
<sequence length="715" mass="83466">MYCSLNVNSLIKINEDEKEIHRILWVSEDADAVFLINIFDKSWPHEVKLSDFAIDIKENRVKFITNEIYNRVINANELSQKDINKRNKAFNVIMEFYQYIGEPNIFITSERNKYMNKVIEKHEISRRTAEDYIKRYWKRGMTPNSLLPDTYKCGGKDKNKAAGELKRGRPRVHGENNGINVDENIKKIFRTSINRFYNNQNKNSLTTAYYLMLKEYFSEKIINGKENSELIIKDRKNIPSLAQFRYWFHKERDLKKEITSRNGGRVFFQKHSAVLNTVNDLVVGPGMEYQIDATIGDVYLVSRFNKEWIIGRPVIYIVIDTYSRLVTGINVTLEGPSWVGAMGALANAMTGKVQFCKEYDIEIEEDEWPCKYIPYSIIGDRGEIAGFNADYLTDNLGIKVSNTPPYFAQWKPIVEQHFRLLNLKTKPLMPGAINPDFRLRGAKDYRYDAILNIKEFTKVVILSILYHNNHNVLKGYRREKGMIQEDVLPIPINLWNWGIKNKSGTLKTASEDFIKLSLMPRDKATITEKGIKFKGIFYSSVTAIKEGLFEIARSKKSGRIRIDVAYDPRNLNNIYWLDRSGEKYEKCFLLKKEYRYLDKTIEEIEYLRKKELLMLKNIEVDEVEKRINLIEEIEMVVNKAREEAKDIKLNSSNLIGIRANRNAEKIVCRKEDAFVIEDSVTMESANIIQYPKLEDGEDEDMMLLRNKQKGEKLNE</sequence>
<dbReference type="EMBL" id="HG917868">
    <property type="protein sequence ID" value="CDM68420.1"/>
    <property type="molecule type" value="Genomic_DNA"/>
</dbReference>
<dbReference type="AlphaFoldDB" id="W6SFG2"/>
<dbReference type="PROSITE" id="PS50994">
    <property type="entry name" value="INTEGRASE"/>
    <property type="match status" value="1"/>
</dbReference>
<evidence type="ECO:0000313" key="2">
    <source>
        <dbReference type="EMBL" id="CDM68420.1"/>
    </source>
</evidence>
<gene>
    <name evidence="2" type="ORF">CM240_1256</name>
</gene>
<keyword evidence="3" id="KW-1185">Reference proteome</keyword>
<dbReference type="OrthoDB" id="501284at2"/>
<name>W6SFG2_9CLOT</name>
<evidence type="ECO:0000313" key="3">
    <source>
        <dbReference type="Proteomes" id="UP000019426"/>
    </source>
</evidence>
<dbReference type="InterPro" id="IPR036397">
    <property type="entry name" value="RNaseH_sf"/>
</dbReference>
<dbReference type="STRING" id="1216932.CM240_1256"/>
<dbReference type="InterPro" id="IPR015378">
    <property type="entry name" value="Transposase-like_Mu_C"/>
</dbReference>
<dbReference type="KEGG" id="clt:CM240_1256"/>
<protein>
    <submittedName>
        <fullName evidence="2">Integrase</fullName>
    </submittedName>
</protein>
<proteinExistence type="predicted"/>
<dbReference type="eggNOG" id="COG2801">
    <property type="taxonomic scope" value="Bacteria"/>
</dbReference>
<organism evidence="2 3">
    <name type="scientific">Clostridium bornimense</name>
    <dbReference type="NCBI Taxonomy" id="1216932"/>
    <lineage>
        <taxon>Bacteria</taxon>
        <taxon>Bacillati</taxon>
        <taxon>Bacillota</taxon>
        <taxon>Clostridia</taxon>
        <taxon>Eubacteriales</taxon>
        <taxon>Clostridiaceae</taxon>
        <taxon>Clostridium</taxon>
    </lineage>
</organism>
<dbReference type="Gene3D" id="3.30.420.10">
    <property type="entry name" value="Ribonuclease H-like superfamily/Ribonuclease H"/>
    <property type="match status" value="1"/>
</dbReference>
<dbReference type="GO" id="GO:0015074">
    <property type="term" value="P:DNA integration"/>
    <property type="evidence" value="ECO:0007669"/>
    <property type="project" value="InterPro"/>
</dbReference>
<dbReference type="PATRIC" id="fig|1216932.3.peg.1250"/>
<feature type="domain" description="Integrase catalytic" evidence="1">
    <location>
        <begin position="281"/>
        <end position="492"/>
    </location>
</feature>
<dbReference type="Proteomes" id="UP000019426">
    <property type="component" value="Chromosome M2/40_rep1"/>
</dbReference>
<dbReference type="GO" id="GO:0003676">
    <property type="term" value="F:nucleic acid binding"/>
    <property type="evidence" value="ECO:0007669"/>
    <property type="project" value="InterPro"/>
</dbReference>
<reference evidence="2 3" key="1">
    <citation type="submission" date="2013-11" db="EMBL/GenBank/DDBJ databases">
        <title>Complete genome sequence of Clostridum sp. M2/40.</title>
        <authorList>
            <person name="Wibberg D."/>
            <person name="Puehler A."/>
            <person name="Schlueter A."/>
        </authorList>
    </citation>
    <scope>NUCLEOTIDE SEQUENCE [LARGE SCALE GENOMIC DNA]</scope>
    <source>
        <strain evidence="3">M2/40</strain>
    </source>
</reference>
<dbReference type="HOGENOM" id="CLU_019011_1_1_9"/>
<accession>W6SFG2</accession>
<dbReference type="RefSeq" id="WP_044037472.1">
    <property type="nucleotide sequence ID" value="NZ_HG917868.1"/>
</dbReference>